<evidence type="ECO:0000313" key="1">
    <source>
        <dbReference type="EMBL" id="KAG5316919.1"/>
    </source>
</evidence>
<proteinExistence type="predicted"/>
<dbReference type="PANTHER" id="PTHR46060">
    <property type="entry name" value="MARINER MOS1 TRANSPOSASE-LIKE PROTEIN"/>
    <property type="match status" value="1"/>
</dbReference>
<dbReference type="GO" id="GO:0008168">
    <property type="term" value="F:methyltransferase activity"/>
    <property type="evidence" value="ECO:0007669"/>
    <property type="project" value="UniProtKB-KW"/>
</dbReference>
<keyword evidence="1" id="KW-0489">Methyltransferase</keyword>
<protein>
    <submittedName>
        <fullName evidence="1">SETMR methyltransferase</fullName>
    </submittedName>
</protein>
<reference evidence="1" key="1">
    <citation type="submission" date="2020-02" db="EMBL/GenBank/DDBJ databases">
        <title>Relaxed selection underlies rapid genomic changes in the transitions from sociality to social parasitism in ants.</title>
        <authorList>
            <person name="Bi X."/>
        </authorList>
    </citation>
    <scope>NUCLEOTIDE SEQUENCE</scope>
    <source>
        <strain evidence="1">BGI-DK2014c</strain>
        <tissue evidence="1">Whole body</tissue>
    </source>
</reference>
<dbReference type="Proteomes" id="UP000668214">
    <property type="component" value="Unassembled WGS sequence"/>
</dbReference>
<organism evidence="1 2">
    <name type="scientific">Pseudoatta argentina</name>
    <dbReference type="NCBI Taxonomy" id="621737"/>
    <lineage>
        <taxon>Eukaryota</taxon>
        <taxon>Metazoa</taxon>
        <taxon>Ecdysozoa</taxon>
        <taxon>Arthropoda</taxon>
        <taxon>Hexapoda</taxon>
        <taxon>Insecta</taxon>
        <taxon>Pterygota</taxon>
        <taxon>Neoptera</taxon>
        <taxon>Endopterygota</taxon>
        <taxon>Hymenoptera</taxon>
        <taxon>Apocrita</taxon>
        <taxon>Aculeata</taxon>
        <taxon>Formicoidea</taxon>
        <taxon>Formicidae</taxon>
        <taxon>Myrmicinae</taxon>
        <taxon>Pseudoatta</taxon>
    </lineage>
</organism>
<evidence type="ECO:0000313" key="2">
    <source>
        <dbReference type="Proteomes" id="UP000668214"/>
    </source>
</evidence>
<feature type="non-terminal residue" evidence="1">
    <location>
        <position position="1"/>
    </location>
</feature>
<comment type="caution">
    <text evidence="1">The sequence shown here is derived from an EMBL/GenBank/DDBJ whole genome shotgun (WGS) entry which is preliminary data.</text>
</comment>
<gene>
    <name evidence="1" type="primary">Setmar_214</name>
    <name evidence="1" type="ORF">G6Z78_0002558</name>
</gene>
<keyword evidence="1" id="KW-0808">Transferase</keyword>
<accession>A0A836JRK1</accession>
<name>A0A836JRK1_9HYME</name>
<dbReference type="GO" id="GO:0032259">
    <property type="term" value="P:methylation"/>
    <property type="evidence" value="ECO:0007669"/>
    <property type="project" value="UniProtKB-KW"/>
</dbReference>
<feature type="non-terminal residue" evidence="1">
    <location>
        <position position="233"/>
    </location>
</feature>
<dbReference type="PANTHER" id="PTHR46060:SF1">
    <property type="entry name" value="MARINER MOS1 TRANSPOSASE-LIKE PROTEIN"/>
    <property type="match status" value="1"/>
</dbReference>
<sequence length="233" mass="25665">MKGLTPKKIKAELDNVHSTLFVTVYNWVNEFKRGRTSTCDALRSGRPIEAATPEIIDKVHDIVLIDRRVSASLLKPHGTVISILHEQLDMKKLSEKWVPRLLTVDHKITVDETWIHYFTPETKEQSKQWTSPSEPAPKKAKIVEMSSAGALYGDCRTRESALERELGAGSALPLPPDGSEVRGLVSPSRLWIDHVPQGSGGLGRPVSGLLDECCTRAQGALTNPRGQGRTPGF</sequence>
<keyword evidence="2" id="KW-1185">Reference proteome</keyword>
<dbReference type="AlphaFoldDB" id="A0A836JRK1"/>
<dbReference type="InterPro" id="IPR052709">
    <property type="entry name" value="Transposase-MT_Hybrid"/>
</dbReference>
<dbReference type="EMBL" id="JAANIA010002218">
    <property type="protein sequence ID" value="KAG5316919.1"/>
    <property type="molecule type" value="Genomic_DNA"/>
</dbReference>